<keyword evidence="2" id="KW-1185">Reference proteome</keyword>
<gene>
    <name evidence="1" type="ORF">GDO78_020902</name>
</gene>
<organism evidence="1 2">
    <name type="scientific">Eleutherodactylus coqui</name>
    <name type="common">Puerto Rican coqui</name>
    <dbReference type="NCBI Taxonomy" id="57060"/>
    <lineage>
        <taxon>Eukaryota</taxon>
        <taxon>Metazoa</taxon>
        <taxon>Chordata</taxon>
        <taxon>Craniata</taxon>
        <taxon>Vertebrata</taxon>
        <taxon>Euteleostomi</taxon>
        <taxon>Amphibia</taxon>
        <taxon>Batrachia</taxon>
        <taxon>Anura</taxon>
        <taxon>Neobatrachia</taxon>
        <taxon>Hyloidea</taxon>
        <taxon>Eleutherodactylidae</taxon>
        <taxon>Eleutherodactylinae</taxon>
        <taxon>Eleutherodactylus</taxon>
        <taxon>Eleutherodactylus</taxon>
    </lineage>
</organism>
<name>A0A8J6JTE5_ELECQ</name>
<reference evidence="1" key="1">
    <citation type="thesis" date="2020" institute="ProQuest LLC" country="789 East Eisenhower Parkway, Ann Arbor, MI, USA">
        <title>Comparative Genomics and Chromosome Evolution.</title>
        <authorList>
            <person name="Mudd A.B."/>
        </authorList>
    </citation>
    <scope>NUCLEOTIDE SEQUENCE</scope>
    <source>
        <strain evidence="1">HN-11 Male</strain>
        <tissue evidence="1">Kidney and liver</tissue>
    </source>
</reference>
<evidence type="ECO:0000313" key="2">
    <source>
        <dbReference type="Proteomes" id="UP000770717"/>
    </source>
</evidence>
<evidence type="ECO:0000313" key="1">
    <source>
        <dbReference type="EMBL" id="KAG9469295.1"/>
    </source>
</evidence>
<comment type="caution">
    <text evidence="1">The sequence shown here is derived from an EMBL/GenBank/DDBJ whole genome shotgun (WGS) entry which is preliminary data.</text>
</comment>
<dbReference type="AlphaFoldDB" id="A0A8J6JTE5"/>
<accession>A0A8J6JTE5</accession>
<dbReference type="Proteomes" id="UP000770717">
    <property type="component" value="Unassembled WGS sequence"/>
</dbReference>
<sequence length="82" mass="9143">MLGAVVLLRAYQETSGRPKRIYRICKSSGGRHMCLLLQHCCTVHHGPGEAGAPEQPITIQLLLSQSHKANEPWTLIGCFERF</sequence>
<dbReference type="EMBL" id="WNTK01000578">
    <property type="protein sequence ID" value="KAG9469295.1"/>
    <property type="molecule type" value="Genomic_DNA"/>
</dbReference>
<proteinExistence type="predicted"/>
<protein>
    <submittedName>
        <fullName evidence="1">Uncharacterized protein</fullName>
    </submittedName>
</protein>